<dbReference type="VEuPathDB" id="FungiDB:PC110_g23798"/>
<name>A0A8T1AF51_9STRA</name>
<proteinExistence type="predicted"/>
<dbReference type="VEuPathDB" id="FungiDB:PC110_g20587"/>
<organism evidence="1 2">
    <name type="scientific">Phytophthora cactorum</name>
    <dbReference type="NCBI Taxonomy" id="29920"/>
    <lineage>
        <taxon>Eukaryota</taxon>
        <taxon>Sar</taxon>
        <taxon>Stramenopiles</taxon>
        <taxon>Oomycota</taxon>
        <taxon>Peronosporomycetes</taxon>
        <taxon>Peronosporales</taxon>
        <taxon>Peronosporaceae</taxon>
        <taxon>Phytophthora</taxon>
    </lineage>
</organism>
<sequence length="541" mass="62489">MRRKRKYEDDQEVEIDLVADALAQLPSPSHGTTAAPPTYRLKETTKDINSSVICKLTRLCRLPWLVEEIKKEGDDEVPELTHMFFYRCCAATLGNIEKRDRPKDQTQYKSFHETCQRYWANRERETAYTSESMLNTGALITETAKLMEINALNMIALHFRRRLHQYIRFRYARNYKETKKLVDSCYRVRSEPELDGDGDGNPTGKTTKVWTEWDETEDPVELELRGWLKIVPWQSQIRANSAHFVRKLYDMLVWIEKYVAEHPNTKGARLYTLPPVSMSFQAAAYIKLNGSTLHGLFARIIHITEVEDFLKNELDIVPTKKKTLGAQRPFTKPTFQKNRTEILRKVFDVEQFETRNRKFADEVKINGYGASILLIHLVTTTPVTVVEKKKATRDKKSKVKTPEEIAEADSFAKDLFKLGAEYSPDVLIGIDPGMRSLVTAARVLTKVKIKEDETDIRLKSQPSKKEAKEITEMAKFRNPKLADKMIVLKYTRNVLRCTNSSCKANFWSRDVNAARNMLELLSSGLKGKHGARRLRAFRRSK</sequence>
<evidence type="ECO:0000313" key="2">
    <source>
        <dbReference type="Proteomes" id="UP000774804"/>
    </source>
</evidence>
<dbReference type="Proteomes" id="UP000774804">
    <property type="component" value="Unassembled WGS sequence"/>
</dbReference>
<evidence type="ECO:0000313" key="1">
    <source>
        <dbReference type="EMBL" id="KAG2877536.1"/>
    </source>
</evidence>
<dbReference type="VEuPathDB" id="FungiDB:PC110_g23772"/>
<comment type="caution">
    <text evidence="1">The sequence shown here is derived from an EMBL/GenBank/DDBJ whole genome shotgun (WGS) entry which is preliminary data.</text>
</comment>
<dbReference type="AlphaFoldDB" id="A0A8T1AF51"/>
<reference evidence="1" key="1">
    <citation type="submission" date="2018-10" db="EMBL/GenBank/DDBJ databases">
        <title>Effector identification in a new, highly contiguous assembly of the strawberry crown rot pathogen Phytophthora cactorum.</title>
        <authorList>
            <person name="Armitage A.D."/>
            <person name="Nellist C.F."/>
            <person name="Bates H."/>
            <person name="Vickerstaff R.J."/>
            <person name="Harrison R.J."/>
        </authorList>
    </citation>
    <scope>NUCLEOTIDE SEQUENCE</scope>
    <source>
        <strain evidence="1">4032</strain>
    </source>
</reference>
<dbReference type="EMBL" id="RCMI01002281">
    <property type="protein sequence ID" value="KAG2877536.1"/>
    <property type="molecule type" value="Genomic_DNA"/>
</dbReference>
<protein>
    <submittedName>
        <fullName evidence="1">Uncharacterized protein</fullName>
    </submittedName>
</protein>
<gene>
    <name evidence="1" type="ORF">PC115_g23341</name>
</gene>
<accession>A0A8T1AF51</accession>